<dbReference type="AlphaFoldDB" id="A0AAU8FXG7"/>
<dbReference type="EMBL" id="CP159290">
    <property type="protein sequence ID" value="XCH29303.1"/>
    <property type="molecule type" value="Genomic_DNA"/>
</dbReference>
<reference evidence="1" key="1">
    <citation type="submission" date="2024-06" db="EMBL/GenBank/DDBJ databases">
        <title>Complete genome sequence of the cellulolytic actinobacterium, Cellulosimicrobium ES-005.</title>
        <authorList>
            <person name="Matthews C.T."/>
            <person name="Underwood K.D."/>
            <person name="Ghanchi K.M."/>
            <person name="Fields S.D."/>
            <person name="Gardner S.G."/>
        </authorList>
    </citation>
    <scope>NUCLEOTIDE SEQUENCE</scope>
    <source>
        <strain evidence="1">ES-005</strain>
    </source>
</reference>
<evidence type="ECO:0000313" key="1">
    <source>
        <dbReference type="EMBL" id="XCH29303.1"/>
    </source>
</evidence>
<dbReference type="RefSeq" id="WP_353707601.1">
    <property type="nucleotide sequence ID" value="NZ_CP159290.1"/>
</dbReference>
<proteinExistence type="predicted"/>
<accession>A0AAU8FXG7</accession>
<protein>
    <submittedName>
        <fullName evidence="1">Uncharacterized protein</fullName>
    </submittedName>
</protein>
<gene>
    <name evidence="1" type="ORF">ABRQ22_17220</name>
</gene>
<sequence length="252" mass="26922">MQIVIGDVPAGAEYVVTGSTGAGSSWPVPGGTGVGDGGQVVLVDNRSALNAPVTYSAIVQGVTYSAALVTVSHPTGYALQSLDGQTSVDFVWLSNSLPREPQINVATFNVPGRRRPPVRYASGGDGGGELLIRADRENNAAIGALLQSGRPVLVRTDGTMRDWPAVELILLVSAPSRLWEAVEGGELSTQRVWSLSFLFVDDPEPSRALSAWTWDDFDLAAETSFPTWDAFDALFAGSTWNDFDTTEWGQYQ</sequence>
<name>A0AAU8FXG7_9MICO</name>
<organism evidence="1">
    <name type="scientific">Cellulosimicrobium sp. ES-005</name>
    <dbReference type="NCBI Taxonomy" id="3163031"/>
    <lineage>
        <taxon>Bacteria</taxon>
        <taxon>Bacillati</taxon>
        <taxon>Actinomycetota</taxon>
        <taxon>Actinomycetes</taxon>
        <taxon>Micrococcales</taxon>
        <taxon>Promicromonosporaceae</taxon>
        <taxon>Cellulosimicrobium</taxon>
    </lineage>
</organism>